<dbReference type="InterPro" id="IPR002771">
    <property type="entry name" value="Multi_antbiot-R_MarC"/>
</dbReference>
<evidence type="ECO:0000256" key="5">
    <source>
        <dbReference type="ARBA" id="ARBA00022989"/>
    </source>
</evidence>
<feature type="transmembrane region" description="Helical" evidence="7">
    <location>
        <begin position="68"/>
        <end position="86"/>
    </location>
</feature>
<evidence type="ECO:0000256" key="3">
    <source>
        <dbReference type="ARBA" id="ARBA00022475"/>
    </source>
</evidence>
<dbReference type="PANTHER" id="PTHR33508">
    <property type="entry name" value="UPF0056 MEMBRANE PROTEIN YHCE"/>
    <property type="match status" value="1"/>
</dbReference>
<name>A0ABV0KFH8_9CYAN</name>
<proteinExistence type="inferred from homology"/>
<keyword evidence="3" id="KW-1003">Cell membrane</keyword>
<comment type="similarity">
    <text evidence="2 7">Belongs to the UPF0056 (MarC) family.</text>
</comment>
<sequence length="202" mass="21792">MVDKALNDLLTLWVTIEPIGTVVLFATLSAHLPQAQRRKVALKAVFYSTIILLGSIVVGQIILSAMQIRLISLQVAGGLILFLFALQMVFDFSHERPATPEKGHDISVFPLAVPSIAGAEAIMAVVLLTDNHVYSISSQFVTACVVVCIMSVTYGLMLLAEPILRIIGKNGAAILERVTGMILAALAVELIMEAIGVQRWIN</sequence>
<dbReference type="EMBL" id="JAMPLM010000002">
    <property type="protein sequence ID" value="MEP1057793.1"/>
    <property type="molecule type" value="Genomic_DNA"/>
</dbReference>
<dbReference type="NCBIfam" id="TIGR00427">
    <property type="entry name" value="NAAT family transporter"/>
    <property type="match status" value="1"/>
</dbReference>
<evidence type="ECO:0000256" key="6">
    <source>
        <dbReference type="ARBA" id="ARBA00023136"/>
    </source>
</evidence>
<evidence type="ECO:0000313" key="9">
    <source>
        <dbReference type="Proteomes" id="UP001476950"/>
    </source>
</evidence>
<evidence type="ECO:0000256" key="2">
    <source>
        <dbReference type="ARBA" id="ARBA00009784"/>
    </source>
</evidence>
<dbReference type="Proteomes" id="UP001476950">
    <property type="component" value="Unassembled WGS sequence"/>
</dbReference>
<comment type="subcellular location">
    <subcellularLocation>
        <location evidence="1 7">Cell membrane</location>
        <topology evidence="1 7">Multi-pass membrane protein</topology>
    </subcellularLocation>
</comment>
<keyword evidence="9" id="KW-1185">Reference proteome</keyword>
<dbReference type="PANTHER" id="PTHR33508:SF1">
    <property type="entry name" value="UPF0056 MEMBRANE PROTEIN YHCE"/>
    <property type="match status" value="1"/>
</dbReference>
<organism evidence="8 9">
    <name type="scientific">Stenomitos frigidus AS-A4</name>
    <dbReference type="NCBI Taxonomy" id="2933935"/>
    <lineage>
        <taxon>Bacteria</taxon>
        <taxon>Bacillati</taxon>
        <taxon>Cyanobacteriota</taxon>
        <taxon>Cyanophyceae</taxon>
        <taxon>Leptolyngbyales</taxon>
        <taxon>Leptolyngbyaceae</taxon>
        <taxon>Stenomitos</taxon>
    </lineage>
</organism>
<keyword evidence="5 7" id="KW-1133">Transmembrane helix</keyword>
<feature type="transmembrane region" description="Helical" evidence="7">
    <location>
        <begin position="140"/>
        <end position="160"/>
    </location>
</feature>
<feature type="transmembrane region" description="Helical" evidence="7">
    <location>
        <begin position="12"/>
        <end position="32"/>
    </location>
</feature>
<feature type="transmembrane region" description="Helical" evidence="7">
    <location>
        <begin position="106"/>
        <end position="128"/>
    </location>
</feature>
<evidence type="ECO:0000256" key="7">
    <source>
        <dbReference type="RuleBase" id="RU362048"/>
    </source>
</evidence>
<accession>A0ABV0KFH8</accession>
<dbReference type="Pfam" id="PF01914">
    <property type="entry name" value="MarC"/>
    <property type="match status" value="1"/>
</dbReference>
<comment type="caution">
    <text evidence="8">The sequence shown here is derived from an EMBL/GenBank/DDBJ whole genome shotgun (WGS) entry which is preliminary data.</text>
</comment>
<keyword evidence="4 7" id="KW-0812">Transmembrane</keyword>
<feature type="transmembrane region" description="Helical" evidence="7">
    <location>
        <begin position="181"/>
        <end position="201"/>
    </location>
</feature>
<dbReference type="RefSeq" id="WP_190450966.1">
    <property type="nucleotide sequence ID" value="NZ_JAMPLM010000002.1"/>
</dbReference>
<reference evidence="8 9" key="1">
    <citation type="submission" date="2022-04" db="EMBL/GenBank/DDBJ databases">
        <title>Positive selection, recombination, and allopatry shape intraspecific diversity of widespread and dominant cyanobacteria.</title>
        <authorList>
            <person name="Wei J."/>
            <person name="Shu W."/>
            <person name="Hu C."/>
        </authorList>
    </citation>
    <scope>NUCLEOTIDE SEQUENCE [LARGE SCALE GENOMIC DNA]</scope>
    <source>
        <strain evidence="8 9">AS-A4</strain>
    </source>
</reference>
<feature type="transmembrane region" description="Helical" evidence="7">
    <location>
        <begin position="44"/>
        <end position="62"/>
    </location>
</feature>
<keyword evidence="6 7" id="KW-0472">Membrane</keyword>
<protein>
    <recommendedName>
        <fullName evidence="7">UPF0056 membrane protein</fullName>
    </recommendedName>
</protein>
<evidence type="ECO:0000313" key="8">
    <source>
        <dbReference type="EMBL" id="MEP1057793.1"/>
    </source>
</evidence>
<evidence type="ECO:0000256" key="4">
    <source>
        <dbReference type="ARBA" id="ARBA00022692"/>
    </source>
</evidence>
<gene>
    <name evidence="8" type="ORF">NDI38_05030</name>
</gene>
<evidence type="ECO:0000256" key="1">
    <source>
        <dbReference type="ARBA" id="ARBA00004651"/>
    </source>
</evidence>